<dbReference type="InterPro" id="IPR027179">
    <property type="entry name" value="CMC4"/>
</dbReference>
<reference evidence="1 2" key="1">
    <citation type="journal article" date="2014" name="Mol. Plant">
        <title>Chromosome Scale Genome Assembly and Transcriptome Profiling of Nannochloropsis gaditana in Nitrogen Depletion.</title>
        <authorList>
            <person name="Corteggiani Carpinelli E."/>
            <person name="Telatin A."/>
            <person name="Vitulo N."/>
            <person name="Forcato C."/>
            <person name="D'Angelo M."/>
            <person name="Schiavon R."/>
            <person name="Vezzi A."/>
            <person name="Giacometti G.M."/>
            <person name="Morosinotto T."/>
            <person name="Valle G."/>
        </authorList>
    </citation>
    <scope>NUCLEOTIDE SEQUENCE [LARGE SCALE GENOMIC DNA]</scope>
    <source>
        <strain evidence="1 2">B-31</strain>
    </source>
</reference>
<comment type="caution">
    <text evidence="1">The sequence shown here is derived from an EMBL/GenBank/DDBJ whole genome shotgun (WGS) entry which is preliminary data.</text>
</comment>
<dbReference type="EMBL" id="AZIL01000030">
    <property type="protein sequence ID" value="EWM30573.1"/>
    <property type="molecule type" value="Genomic_DNA"/>
</dbReference>
<evidence type="ECO:0000313" key="1">
    <source>
        <dbReference type="EMBL" id="EWM30573.1"/>
    </source>
</evidence>
<keyword evidence="2" id="KW-1185">Reference proteome</keyword>
<name>W7U466_9STRA</name>
<accession>W7U466</accession>
<evidence type="ECO:0000313" key="2">
    <source>
        <dbReference type="Proteomes" id="UP000019335"/>
    </source>
</evidence>
<gene>
    <name evidence="1" type="ORF">Naga_100033g15</name>
</gene>
<sequence length="94" mass="11021">MDVSTKTNEDHFLRRDKGASPEIQRLCQSKCKRYACDIQKCLERNSYQEKSCWKEIAYWDICCDKIKAKDGKSVALLRQRADRVSGNRNNKSMQ</sequence>
<protein>
    <submittedName>
        <fullName evidence="1">Uncharacterized protein</fullName>
    </submittedName>
</protein>
<dbReference type="InterPro" id="IPR009069">
    <property type="entry name" value="Cys_alpha_HP_mot_SF"/>
</dbReference>
<dbReference type="Gene3D" id="1.10.287.1130">
    <property type="entry name" value="CytochromE C oxidase copper chaperone"/>
    <property type="match status" value="1"/>
</dbReference>
<dbReference type="SUPFAM" id="SSF47072">
    <property type="entry name" value="Cysteine alpha-hairpin motif"/>
    <property type="match status" value="1"/>
</dbReference>
<dbReference type="OrthoDB" id="13601at2759"/>
<organism evidence="1 2">
    <name type="scientific">Nannochloropsis gaditana</name>
    <dbReference type="NCBI Taxonomy" id="72520"/>
    <lineage>
        <taxon>Eukaryota</taxon>
        <taxon>Sar</taxon>
        <taxon>Stramenopiles</taxon>
        <taxon>Ochrophyta</taxon>
        <taxon>Eustigmatophyceae</taxon>
        <taxon>Eustigmatales</taxon>
        <taxon>Monodopsidaceae</taxon>
        <taxon>Nannochloropsis</taxon>
    </lineage>
</organism>
<dbReference type="Proteomes" id="UP000019335">
    <property type="component" value="Chromosome 1"/>
</dbReference>
<dbReference type="Pfam" id="PF08991">
    <property type="entry name" value="CMC4"/>
    <property type="match status" value="1"/>
</dbReference>
<dbReference type="AlphaFoldDB" id="W7U466"/>
<proteinExistence type="predicted"/>